<evidence type="ECO:0008006" key="3">
    <source>
        <dbReference type="Google" id="ProtNLM"/>
    </source>
</evidence>
<dbReference type="Gene3D" id="1.10.30.50">
    <property type="match status" value="1"/>
</dbReference>
<comment type="caution">
    <text evidence="1">The sequence shown here is derived from an EMBL/GenBank/DDBJ whole genome shotgun (WGS) entry which is preliminary data.</text>
</comment>
<dbReference type="Proteomes" id="UP000004095">
    <property type="component" value="Unassembled WGS sequence"/>
</dbReference>
<evidence type="ECO:0000313" key="1">
    <source>
        <dbReference type="EMBL" id="EAY30442.1"/>
    </source>
</evidence>
<dbReference type="EMBL" id="AAWS01000006">
    <property type="protein sequence ID" value="EAY30442.1"/>
    <property type="molecule type" value="Genomic_DNA"/>
</dbReference>
<keyword evidence="2" id="KW-1185">Reference proteome</keyword>
<reference evidence="1 2" key="1">
    <citation type="submission" date="2007-01" db="EMBL/GenBank/DDBJ databases">
        <authorList>
            <person name="Haygood M."/>
            <person name="Podell S."/>
            <person name="Anderson C."/>
            <person name="Hopkinson B."/>
            <person name="Roe K."/>
            <person name="Barbeau K."/>
            <person name="Gaasterland T."/>
            <person name="Ferriera S."/>
            <person name="Johnson J."/>
            <person name="Kravitz S."/>
            <person name="Beeson K."/>
            <person name="Sutton G."/>
            <person name="Rogers Y.-H."/>
            <person name="Friedman R."/>
            <person name="Frazier M."/>
            <person name="Venter J.C."/>
        </authorList>
    </citation>
    <scope>NUCLEOTIDE SEQUENCE [LARGE SCALE GENOMIC DNA]</scope>
    <source>
        <strain evidence="1 2">ATCC 23134</strain>
    </source>
</reference>
<dbReference type="RefSeq" id="WP_002694669.1">
    <property type="nucleotide sequence ID" value="NZ_AAWS01000006.1"/>
</dbReference>
<organism evidence="1 2">
    <name type="scientific">Microscilla marina ATCC 23134</name>
    <dbReference type="NCBI Taxonomy" id="313606"/>
    <lineage>
        <taxon>Bacteria</taxon>
        <taxon>Pseudomonadati</taxon>
        <taxon>Bacteroidota</taxon>
        <taxon>Cytophagia</taxon>
        <taxon>Cytophagales</taxon>
        <taxon>Microscillaceae</taxon>
        <taxon>Microscilla</taxon>
    </lineage>
</organism>
<evidence type="ECO:0000313" key="2">
    <source>
        <dbReference type="Proteomes" id="UP000004095"/>
    </source>
</evidence>
<proteinExistence type="predicted"/>
<dbReference type="AlphaFoldDB" id="A1ZG25"/>
<accession>A1ZG25</accession>
<protein>
    <recommendedName>
        <fullName evidence="3">TIGR02646 family protein</fullName>
    </recommendedName>
</protein>
<name>A1ZG25_MICM2</name>
<dbReference type="OrthoDB" id="1340280at2"/>
<sequence length="271" mass="31455">MKYINKQASPQKFEDWKKKNNPTAWQPPGFLKKYLLEEQGYICCYCGMRIFDNHYTPIEHLLPKDKDKYPEKMYEYSNLFASCNGDQKNITHVCEADDTWEVIMQKYHTNKEVLYAMNFAEKPHKKINPYTDLLQKGDSVIVQVVSSPKKLHCDAKKSNKEIAIHPKMTNCESYFVYDYGGAIKAKDANNKNVTDTIEILGLDVEKLKKLRREAIEDRLIDIDAEGFSIQELELLIKGFGEKNDKGEFDVFCQVIVAILEDEKKYKKALGK</sequence>
<dbReference type="eggNOG" id="COG1403">
    <property type="taxonomic scope" value="Bacteria"/>
</dbReference>
<gene>
    <name evidence="1" type="ORF">M23134_03078</name>
</gene>